<dbReference type="PANTHER" id="PTHR47515:SF2">
    <property type="entry name" value="INTEGRASE CORE DOMAIN PROTEIN"/>
    <property type="match status" value="1"/>
</dbReference>
<protein>
    <recommendedName>
        <fullName evidence="1">Integrase catalytic domain-containing protein</fullName>
    </recommendedName>
</protein>
<dbReference type="Proteomes" id="UP000323425">
    <property type="component" value="Unassembled WGS sequence"/>
</dbReference>
<dbReference type="InterPro" id="IPR012337">
    <property type="entry name" value="RNaseH-like_sf"/>
</dbReference>
<dbReference type="PROSITE" id="PS50994">
    <property type="entry name" value="INTEGRASE"/>
    <property type="match status" value="1"/>
</dbReference>
<evidence type="ECO:0000313" key="2">
    <source>
        <dbReference type="EMBL" id="KAA8558330.1"/>
    </source>
</evidence>
<dbReference type="RefSeq" id="WP_150295833.1">
    <property type="nucleotide sequence ID" value="NZ_VTFH01000002.1"/>
</dbReference>
<dbReference type="Pfam" id="PF13683">
    <property type="entry name" value="rve_3"/>
    <property type="match status" value="1"/>
</dbReference>
<dbReference type="Gene3D" id="1.10.10.10">
    <property type="entry name" value="Winged helix-like DNA-binding domain superfamily/Winged helix DNA-binding domain"/>
    <property type="match status" value="1"/>
</dbReference>
<dbReference type="SUPFAM" id="SSF53098">
    <property type="entry name" value="Ribonuclease H-like"/>
    <property type="match status" value="1"/>
</dbReference>
<evidence type="ECO:0000313" key="3">
    <source>
        <dbReference type="Proteomes" id="UP000323425"/>
    </source>
</evidence>
<dbReference type="AlphaFoldDB" id="A0A5M9IQ85"/>
<comment type="caution">
    <text evidence="2">The sequence shown here is derived from an EMBL/GenBank/DDBJ whole genome shotgun (WGS) entry which is preliminary data.</text>
</comment>
<organism evidence="2 3">
    <name type="scientific">Pseudomonas extremaustralis</name>
    <dbReference type="NCBI Taxonomy" id="359110"/>
    <lineage>
        <taxon>Bacteria</taxon>
        <taxon>Pseudomonadati</taxon>
        <taxon>Pseudomonadota</taxon>
        <taxon>Gammaproteobacteria</taxon>
        <taxon>Pseudomonadales</taxon>
        <taxon>Pseudomonadaceae</taxon>
        <taxon>Pseudomonas</taxon>
    </lineage>
</organism>
<dbReference type="SUPFAM" id="SSF46689">
    <property type="entry name" value="Homeodomain-like"/>
    <property type="match status" value="1"/>
</dbReference>
<dbReference type="Pfam" id="PF13565">
    <property type="entry name" value="HTH_32"/>
    <property type="match status" value="1"/>
</dbReference>
<dbReference type="InterPro" id="IPR001584">
    <property type="entry name" value="Integrase_cat-core"/>
</dbReference>
<dbReference type="InterPro" id="IPR009057">
    <property type="entry name" value="Homeodomain-like_sf"/>
</dbReference>
<dbReference type="EMBL" id="VTFH01000002">
    <property type="protein sequence ID" value="KAA8558330.1"/>
    <property type="molecule type" value="Genomic_DNA"/>
</dbReference>
<dbReference type="GO" id="GO:0015074">
    <property type="term" value="P:DNA integration"/>
    <property type="evidence" value="ECO:0007669"/>
    <property type="project" value="InterPro"/>
</dbReference>
<evidence type="ECO:0000259" key="1">
    <source>
        <dbReference type="PROSITE" id="PS50994"/>
    </source>
</evidence>
<sequence>MPWRELKPMDLKVMFIAEYLSEKHSFSRLCQDYQISRKTGYKWVERYELEGPSGLDERSRRRHNQTYVVPLVVRQAIIELRSVGETIPGPKKIQNDLMKRFPGQDPPSKTTIYNILKAADLITPRSSRQRVAVYPKPLRKAETPNQLFSADYKGQFLTGAGVWCYPLTIMDHASRFLLACESMANTNLKETQQTFERVFREYGMPERIRTDNGVPFASTGRAGLSQLSIWWLRLGIIPERIEPGRPDQNGRHERMHRTLKSTFPQPPAIAWEAQQKHFDRFMQHYNYERGHEALGQKTPASCYVPSIRAYPEKLPEMGYASHIECYLADCSGIINRGGLRIYVGHLLRHQNIGMDLIKDGVWNVIFGPVILGHVNARDAKNGYVSIKVSPM</sequence>
<dbReference type="InterPro" id="IPR036397">
    <property type="entry name" value="RNaseH_sf"/>
</dbReference>
<reference evidence="2 3" key="1">
    <citation type="journal article" date="2018" name="Plant Biotechnol. Rep.">
        <title>Diversity and antifungal activity of endophytic bacteria associated with Panax ginseng seedlings.</title>
        <authorList>
            <person name="Park J.M."/>
            <person name="Hong C.E."/>
            <person name="Jo S.H."/>
        </authorList>
    </citation>
    <scope>NUCLEOTIDE SEQUENCE [LARGE SCALE GENOMIC DNA]</scope>
    <source>
        <strain evidence="2 3">PgKB38</strain>
    </source>
</reference>
<proteinExistence type="predicted"/>
<dbReference type="PANTHER" id="PTHR47515">
    <property type="entry name" value="LOW CALCIUM RESPONSE LOCUS PROTEIN T"/>
    <property type="match status" value="1"/>
</dbReference>
<dbReference type="GO" id="GO:0003676">
    <property type="term" value="F:nucleic acid binding"/>
    <property type="evidence" value="ECO:0007669"/>
    <property type="project" value="InterPro"/>
</dbReference>
<dbReference type="Gene3D" id="3.30.420.10">
    <property type="entry name" value="Ribonuclease H-like superfamily/Ribonuclease H"/>
    <property type="match status" value="1"/>
</dbReference>
<accession>A0A5M9IQ85</accession>
<name>A0A5M9IQ85_9PSED</name>
<gene>
    <name evidence="2" type="ORF">FX985_04679</name>
</gene>
<feature type="domain" description="Integrase catalytic" evidence="1">
    <location>
        <begin position="140"/>
        <end position="307"/>
    </location>
</feature>
<dbReference type="InterPro" id="IPR036388">
    <property type="entry name" value="WH-like_DNA-bd_sf"/>
</dbReference>